<dbReference type="PANTHER" id="PTHR43272:SF33">
    <property type="entry name" value="AMP-BINDING DOMAIN-CONTAINING PROTEIN-RELATED"/>
    <property type="match status" value="1"/>
</dbReference>
<feature type="compositionally biased region" description="Basic and acidic residues" evidence="3">
    <location>
        <begin position="16"/>
        <end position="25"/>
    </location>
</feature>
<dbReference type="GO" id="GO:0016020">
    <property type="term" value="C:membrane"/>
    <property type="evidence" value="ECO:0007669"/>
    <property type="project" value="TreeGrafter"/>
</dbReference>
<organism evidence="5 6">
    <name type="scientific">Ichthyophthirius multifiliis</name>
    <name type="common">White spot disease agent</name>
    <name type="synonym">Ich</name>
    <dbReference type="NCBI Taxonomy" id="5932"/>
    <lineage>
        <taxon>Eukaryota</taxon>
        <taxon>Sar</taxon>
        <taxon>Alveolata</taxon>
        <taxon>Ciliophora</taxon>
        <taxon>Intramacronucleata</taxon>
        <taxon>Oligohymenophorea</taxon>
        <taxon>Hymenostomatida</taxon>
        <taxon>Ophryoglenina</taxon>
        <taxon>Ichthyophthirius</taxon>
    </lineage>
</organism>
<dbReference type="SUPFAM" id="SSF56801">
    <property type="entry name" value="Acetyl-CoA synthetase-like"/>
    <property type="match status" value="1"/>
</dbReference>
<dbReference type="FunCoup" id="G0QU03">
    <property type="interactions" value="11"/>
</dbReference>
<evidence type="ECO:0000256" key="2">
    <source>
        <dbReference type="ARBA" id="ARBA00022840"/>
    </source>
</evidence>
<dbReference type="GO" id="GO:0005524">
    <property type="term" value="F:ATP binding"/>
    <property type="evidence" value="ECO:0007669"/>
    <property type="project" value="UniProtKB-KW"/>
</dbReference>
<feature type="domain" description="AMP-dependent synthetase/ligase" evidence="4">
    <location>
        <begin position="71"/>
        <end position="480"/>
    </location>
</feature>
<evidence type="ECO:0000313" key="6">
    <source>
        <dbReference type="Proteomes" id="UP000008983"/>
    </source>
</evidence>
<name>G0QU03_ICHMU</name>
<dbReference type="InterPro" id="IPR000873">
    <property type="entry name" value="AMP-dep_synth/lig_dom"/>
</dbReference>
<evidence type="ECO:0000256" key="1">
    <source>
        <dbReference type="ARBA" id="ARBA00022741"/>
    </source>
</evidence>
<gene>
    <name evidence="5" type="ORF">IMG5_113440</name>
</gene>
<dbReference type="OrthoDB" id="1700726at2759"/>
<dbReference type="GO" id="GO:0005783">
    <property type="term" value="C:endoplasmic reticulum"/>
    <property type="evidence" value="ECO:0007669"/>
    <property type="project" value="TreeGrafter"/>
</dbReference>
<sequence length="657" mass="75162">MGINTSSPIQYSIEVSEKKKGETSIRRQPQTKQGLKSIPKPNITDMQKAWIDSLQRNKDELCLFTRNPQTNIYEGKTYHEVHELALAIGSAIINLNLIKNVQELSLIGIFAKNCEEWTILDVSNMLFGHVLVPLYETIGLQFCLEHSEIKTCFVNSFSLNILLKIPTLSCFLENIVSLDENVSQNILIQLQDLKINVFYWKDLVSLGKSNPQKINKNINSSQILSFSYTSGTTGIPKAAMLSHKNFLAVLTSFQSHQVINFSQEDVHLSYLPLSHVFERVFIHALLYAGAKIYYYSGDVKKIKDDLNDVKPTFFISVPRLFTRIYELISQKFQRISGVKRFLLDLAVSTKLYNLKHGQTSHFFYDNIIFNQTKAFFGGKYKFLVTSSAPISQEILSFIKIISCVPVIEGYGQTESTGASFSTHFEDPQGGHIGGPTCCVEYKLKDVPELGYFSNDIDDKGNIQPRGEILLRGPAIFEGYFKEKMPFLDDEGWLMTGDVGMIEGQNQRLKIIDRKKNFFKMQQGEYVAPEKVENVLLRFRGVNEVFVYGNSLENYCICIVFGEKEALLNIAKELRIQQENNENYDVFKDFLVKDLFLKKLESFGKAEGLQGFEIPKKVYFIKKSFSEYGCMTSSFKIQRHLARDIFKQEILSMYEKKV</sequence>
<proteinExistence type="predicted"/>
<dbReference type="PANTHER" id="PTHR43272">
    <property type="entry name" value="LONG-CHAIN-FATTY-ACID--COA LIGASE"/>
    <property type="match status" value="1"/>
</dbReference>
<dbReference type="eggNOG" id="KOG1256">
    <property type="taxonomic scope" value="Eukaryota"/>
</dbReference>
<evidence type="ECO:0000256" key="3">
    <source>
        <dbReference type="SAM" id="MobiDB-lite"/>
    </source>
</evidence>
<dbReference type="EMBL" id="GL983887">
    <property type="protein sequence ID" value="EGR31307.1"/>
    <property type="molecule type" value="Genomic_DNA"/>
</dbReference>
<dbReference type="Gene3D" id="3.40.50.12780">
    <property type="entry name" value="N-terminal domain of ligase-like"/>
    <property type="match status" value="1"/>
</dbReference>
<evidence type="ECO:0000259" key="4">
    <source>
        <dbReference type="Pfam" id="PF00501"/>
    </source>
</evidence>
<dbReference type="InterPro" id="IPR042099">
    <property type="entry name" value="ANL_N_sf"/>
</dbReference>
<dbReference type="OMA" id="HADPEHS"/>
<dbReference type="InParanoid" id="G0QU03"/>
<protein>
    <recommendedName>
        <fullName evidence="4">AMP-dependent synthetase/ligase domain-containing protein</fullName>
    </recommendedName>
</protein>
<dbReference type="RefSeq" id="XP_004034793.1">
    <property type="nucleotide sequence ID" value="XM_004034745.1"/>
</dbReference>
<accession>G0QU03</accession>
<dbReference type="PROSITE" id="PS00455">
    <property type="entry name" value="AMP_BINDING"/>
    <property type="match status" value="1"/>
</dbReference>
<evidence type="ECO:0000313" key="5">
    <source>
        <dbReference type="EMBL" id="EGR31307.1"/>
    </source>
</evidence>
<feature type="region of interest" description="Disordered" evidence="3">
    <location>
        <begin position="16"/>
        <end position="38"/>
    </location>
</feature>
<reference evidence="5 6" key="1">
    <citation type="submission" date="2011-07" db="EMBL/GenBank/DDBJ databases">
        <authorList>
            <person name="Coyne R."/>
            <person name="Brami D."/>
            <person name="Johnson J."/>
            <person name="Hostetler J."/>
            <person name="Hannick L."/>
            <person name="Clark T."/>
            <person name="Cassidy-Hanley D."/>
            <person name="Inman J."/>
        </authorList>
    </citation>
    <scope>NUCLEOTIDE SEQUENCE [LARGE SCALE GENOMIC DNA]</scope>
    <source>
        <strain evidence="5 6">G5</strain>
    </source>
</reference>
<dbReference type="Proteomes" id="UP000008983">
    <property type="component" value="Unassembled WGS sequence"/>
</dbReference>
<dbReference type="AlphaFoldDB" id="G0QU03"/>
<keyword evidence="2" id="KW-0067">ATP-binding</keyword>
<dbReference type="GO" id="GO:0004467">
    <property type="term" value="F:long-chain fatty acid-CoA ligase activity"/>
    <property type="evidence" value="ECO:0007669"/>
    <property type="project" value="TreeGrafter"/>
</dbReference>
<keyword evidence="6" id="KW-1185">Reference proteome</keyword>
<dbReference type="GeneID" id="14907439"/>
<dbReference type="Pfam" id="PF00501">
    <property type="entry name" value="AMP-binding"/>
    <property type="match status" value="1"/>
</dbReference>
<keyword evidence="1" id="KW-0547">Nucleotide-binding</keyword>
<dbReference type="STRING" id="857967.G0QU03"/>
<dbReference type="InterPro" id="IPR020845">
    <property type="entry name" value="AMP-binding_CS"/>
</dbReference>